<accession>A0A0L6JKS2</accession>
<dbReference type="RefSeq" id="WP_036941469.1">
    <property type="nucleotide sequence ID" value="NZ_JQKC01000015.1"/>
</dbReference>
<gene>
    <name evidence="1" type="ORF">Bccel_1622</name>
</gene>
<dbReference type="STRING" id="398512.Bccel_1622"/>
<dbReference type="EMBL" id="LGTC01000001">
    <property type="protein sequence ID" value="KNY26360.1"/>
    <property type="molecule type" value="Genomic_DNA"/>
</dbReference>
<evidence type="ECO:0000313" key="1">
    <source>
        <dbReference type="EMBL" id="KNY26360.1"/>
    </source>
</evidence>
<evidence type="ECO:0000313" key="2">
    <source>
        <dbReference type="Proteomes" id="UP000036923"/>
    </source>
</evidence>
<comment type="caution">
    <text evidence="1">The sequence shown here is derived from an EMBL/GenBank/DDBJ whole genome shotgun (WGS) entry which is preliminary data.</text>
</comment>
<keyword evidence="2" id="KW-1185">Reference proteome</keyword>
<dbReference type="AlphaFoldDB" id="A0A0L6JKS2"/>
<proteinExistence type="predicted"/>
<dbReference type="Proteomes" id="UP000036923">
    <property type="component" value="Unassembled WGS sequence"/>
</dbReference>
<reference evidence="2" key="1">
    <citation type="submission" date="2015-07" db="EMBL/GenBank/DDBJ databases">
        <title>Near-Complete Genome Sequence of the Cellulolytic Bacterium Bacteroides (Pseudobacteroides) cellulosolvens ATCC 35603.</title>
        <authorList>
            <person name="Dassa B."/>
            <person name="Utturkar S.M."/>
            <person name="Klingeman D.M."/>
            <person name="Hurt R.A."/>
            <person name="Keller M."/>
            <person name="Xu J."/>
            <person name="Reddy Y.H.K."/>
            <person name="Borovok I."/>
            <person name="Grinberg I.R."/>
            <person name="Lamed R."/>
            <person name="Zhivin O."/>
            <person name="Bayer E.A."/>
            <person name="Brown S.D."/>
        </authorList>
    </citation>
    <scope>NUCLEOTIDE SEQUENCE [LARGE SCALE GENOMIC DNA]</scope>
    <source>
        <strain evidence="2">DSM 2933</strain>
    </source>
</reference>
<protein>
    <submittedName>
        <fullName evidence="1">Uncharacterized protein</fullName>
    </submittedName>
</protein>
<sequence>MMNEITYSNIIKDSVKATEKKINRNLTEDETKIIKHAIRAALNEVNSLESDDKNQMVLDELKGWLLQGITCLKSDNYSEQEKPIIDLKANTMDMILQKINELENSL</sequence>
<organism evidence="1 2">
    <name type="scientific">Pseudobacteroides cellulosolvens ATCC 35603 = DSM 2933</name>
    <dbReference type="NCBI Taxonomy" id="398512"/>
    <lineage>
        <taxon>Bacteria</taxon>
        <taxon>Bacillati</taxon>
        <taxon>Bacillota</taxon>
        <taxon>Clostridia</taxon>
        <taxon>Eubacteriales</taxon>
        <taxon>Oscillospiraceae</taxon>
        <taxon>Pseudobacteroides</taxon>
    </lineage>
</organism>
<name>A0A0L6JKS2_9FIRM</name>